<dbReference type="PANTHER" id="PTHR12787">
    <property type="entry name" value="RIBOSOMAL RNA-PROCESSING PROTEIN 8"/>
    <property type="match status" value="1"/>
</dbReference>
<evidence type="ECO:0000313" key="11">
    <source>
        <dbReference type="Proteomes" id="UP001271007"/>
    </source>
</evidence>
<feature type="region of interest" description="Disordered" evidence="9">
    <location>
        <begin position="542"/>
        <end position="590"/>
    </location>
</feature>
<dbReference type="InterPro" id="IPR042036">
    <property type="entry name" value="RRP8_N"/>
</dbReference>
<feature type="region of interest" description="Disordered" evidence="9">
    <location>
        <begin position="1"/>
        <end position="139"/>
    </location>
</feature>
<keyword evidence="11" id="KW-1185">Reference proteome</keyword>
<dbReference type="AlphaFoldDB" id="A0AAJ0D9R2"/>
<feature type="compositionally biased region" description="Basic and acidic residues" evidence="9">
    <location>
        <begin position="43"/>
        <end position="55"/>
    </location>
</feature>
<comment type="caution">
    <text evidence="10">The sequence shown here is derived from an EMBL/GenBank/DDBJ whole genome shotgun (WGS) entry which is preliminary data.</text>
</comment>
<proteinExistence type="inferred from homology"/>
<evidence type="ECO:0000256" key="8">
    <source>
        <dbReference type="ARBA" id="ARBA00076672"/>
    </source>
</evidence>
<keyword evidence="4 10" id="KW-0489">Methyltransferase</keyword>
<feature type="compositionally biased region" description="Basic and acidic residues" evidence="9">
    <location>
        <begin position="377"/>
        <end position="387"/>
    </location>
</feature>
<feature type="compositionally biased region" description="Basic residues" evidence="9">
    <location>
        <begin position="71"/>
        <end position="80"/>
    </location>
</feature>
<evidence type="ECO:0000256" key="7">
    <source>
        <dbReference type="ARBA" id="ARBA00023242"/>
    </source>
</evidence>
<comment type="subcellular location">
    <subcellularLocation>
        <location evidence="1">Nucleus</location>
        <location evidence="1">Nucleolus</location>
    </subcellularLocation>
</comment>
<accession>A0AAJ0D9R2</accession>
<feature type="compositionally biased region" description="Low complexity" evidence="9">
    <location>
        <begin position="544"/>
        <end position="567"/>
    </location>
</feature>
<dbReference type="FunFam" id="1.10.10.2150:FF:000001">
    <property type="entry name" value="Ribosomal RNA-processing protein 8"/>
    <property type="match status" value="1"/>
</dbReference>
<feature type="compositionally biased region" description="Acidic residues" evidence="9">
    <location>
        <begin position="632"/>
        <end position="645"/>
    </location>
</feature>
<dbReference type="Gene3D" id="1.10.10.2150">
    <property type="entry name" value="Ribosomal RNA-processing protein 8, N-terminal domain"/>
    <property type="match status" value="1"/>
</dbReference>
<evidence type="ECO:0000256" key="9">
    <source>
        <dbReference type="SAM" id="MobiDB-lite"/>
    </source>
</evidence>
<dbReference type="PANTHER" id="PTHR12787:SF0">
    <property type="entry name" value="RIBOSOMAL RNA-PROCESSING PROTEIN 8"/>
    <property type="match status" value="1"/>
</dbReference>
<dbReference type="Proteomes" id="UP001271007">
    <property type="component" value="Unassembled WGS sequence"/>
</dbReference>
<keyword evidence="5 10" id="KW-0808">Transferase</keyword>
<name>A0AAJ0D9R2_9PEZI</name>
<evidence type="ECO:0000313" key="10">
    <source>
        <dbReference type="EMBL" id="KAK3049851.1"/>
    </source>
</evidence>
<keyword evidence="3" id="KW-0698">rRNA processing</keyword>
<keyword evidence="7" id="KW-0539">Nucleus</keyword>
<dbReference type="GO" id="GO:0005730">
    <property type="term" value="C:nucleolus"/>
    <property type="evidence" value="ECO:0007669"/>
    <property type="project" value="UniProtKB-SubCell"/>
</dbReference>
<keyword evidence="6" id="KW-0949">S-adenosyl-L-methionine</keyword>
<dbReference type="Pfam" id="PF05148">
    <property type="entry name" value="Methyltransf_8"/>
    <property type="match status" value="1"/>
</dbReference>
<feature type="region of interest" description="Disordered" evidence="9">
    <location>
        <begin position="359"/>
        <end position="389"/>
    </location>
</feature>
<evidence type="ECO:0000256" key="2">
    <source>
        <dbReference type="ARBA" id="ARBA00006301"/>
    </source>
</evidence>
<evidence type="ECO:0000256" key="1">
    <source>
        <dbReference type="ARBA" id="ARBA00004604"/>
    </source>
</evidence>
<protein>
    <recommendedName>
        <fullName evidence="8">Ribosomal RNA-processing protein 8</fullName>
    </recommendedName>
</protein>
<organism evidence="10 11">
    <name type="scientific">Extremus antarcticus</name>
    <dbReference type="NCBI Taxonomy" id="702011"/>
    <lineage>
        <taxon>Eukaryota</taxon>
        <taxon>Fungi</taxon>
        <taxon>Dikarya</taxon>
        <taxon>Ascomycota</taxon>
        <taxon>Pezizomycotina</taxon>
        <taxon>Dothideomycetes</taxon>
        <taxon>Dothideomycetidae</taxon>
        <taxon>Mycosphaerellales</taxon>
        <taxon>Extremaceae</taxon>
        <taxon>Extremus</taxon>
    </lineage>
</organism>
<dbReference type="GO" id="GO:0042273">
    <property type="term" value="P:ribosomal large subunit biogenesis"/>
    <property type="evidence" value="ECO:0007669"/>
    <property type="project" value="TreeGrafter"/>
</dbReference>
<dbReference type="Gene3D" id="3.40.50.150">
    <property type="entry name" value="Vaccinia Virus protein VP39"/>
    <property type="match status" value="1"/>
</dbReference>
<dbReference type="EMBL" id="JAWDJX010000036">
    <property type="protein sequence ID" value="KAK3049851.1"/>
    <property type="molecule type" value="Genomic_DNA"/>
</dbReference>
<dbReference type="GO" id="GO:0016433">
    <property type="term" value="F:rRNA (adenine) methyltransferase activity"/>
    <property type="evidence" value="ECO:0007669"/>
    <property type="project" value="TreeGrafter"/>
</dbReference>
<gene>
    <name evidence="10" type="primary">RRP8</name>
    <name evidence="10" type="ORF">LTR09_008771</name>
</gene>
<feature type="region of interest" description="Disordered" evidence="9">
    <location>
        <begin position="629"/>
        <end position="662"/>
    </location>
</feature>
<dbReference type="InterPro" id="IPR029063">
    <property type="entry name" value="SAM-dependent_MTases_sf"/>
</dbReference>
<evidence type="ECO:0000256" key="4">
    <source>
        <dbReference type="ARBA" id="ARBA00022603"/>
    </source>
</evidence>
<evidence type="ECO:0000256" key="5">
    <source>
        <dbReference type="ARBA" id="ARBA00022679"/>
    </source>
</evidence>
<dbReference type="InterPro" id="IPR007823">
    <property type="entry name" value="RRP8"/>
</dbReference>
<reference evidence="10" key="1">
    <citation type="submission" date="2023-04" db="EMBL/GenBank/DDBJ databases">
        <title>Black Yeasts Isolated from many extreme environments.</title>
        <authorList>
            <person name="Coleine C."/>
            <person name="Stajich J.E."/>
            <person name="Selbmann L."/>
        </authorList>
    </citation>
    <scope>NUCLEOTIDE SEQUENCE</scope>
    <source>
        <strain evidence="10">CCFEE 5312</strain>
    </source>
</reference>
<evidence type="ECO:0000256" key="3">
    <source>
        <dbReference type="ARBA" id="ARBA00022552"/>
    </source>
</evidence>
<sequence>MFAVKGWSVDASTLKPQTEVFKVPTANGEGSKKKRKRGPSQQEKQDPNIRADDVGRLWGQHVEGRDPSKAQKNRKRKKQRLEKVKENGSEDVAQDEAPDEPKSGKQIKRDKKAARIAAGTQVESAKPATAQPKNGATMDVKKNGHATEITTVLPPKEKLTPMQSAMRQKLVSSRFRFLNQTLYTEPSAKAQQLFDQDPAMFDDYHAGFRQQVSVWPENPLDKFISEIRRRATIKAARNPNRQRTNDELLPRSGRTCNIADLGCGDARLAQTLTDAGEHTKLQLNLQSFDLHSPSPRVTKADMSNVPLADDSTNVAILCLALMGTNWISFIEEAYRILHWKGELWIAEIKSRFGRVSKAGKPVEHSVGNKKKQLAQQKARETKQKEDQEVNEQEVLQTVVDGVETSKQETDVSAFVAVLQRRGFVLKPPTEEHVDLSNLMFVKMEFVKALAPTKGKGVPKEQPKEQVKSAFNAKRKFIPDDDEPSTEDEATVLKPCFIYNHFETDQVYNNHILTTTITMCNSPTYHSLQRTCSLPDLQEHFTLYPDSDSTSPQSTSSSRSSSPDLGTSLFSPHEQAQSGPNYPDRTRATSAHEAPLNDIEQAAYDAALDAACARSVELVKNGERALSERYTLSEDEEKDIDEQEGVDESRKDSGVVPKPPKATKKLHETLSLAESLIAMKKQSAQQVRRDAIMMDGLRWAYRMRMEERRLGRALY</sequence>
<dbReference type="SUPFAM" id="SSF53335">
    <property type="entry name" value="S-adenosyl-L-methionine-dependent methyltransferases"/>
    <property type="match status" value="1"/>
</dbReference>
<comment type="similarity">
    <text evidence="2">Belongs to the methyltransferase superfamily. RRP8 family.</text>
</comment>
<evidence type="ECO:0000256" key="6">
    <source>
        <dbReference type="ARBA" id="ARBA00022691"/>
    </source>
</evidence>
<feature type="compositionally biased region" description="Basic residues" evidence="9">
    <location>
        <begin position="105"/>
        <end position="114"/>
    </location>
</feature>